<dbReference type="SUPFAM" id="SSF55811">
    <property type="entry name" value="Nudix"/>
    <property type="match status" value="1"/>
</dbReference>
<dbReference type="Pfam" id="PF00293">
    <property type="entry name" value="NUDIX"/>
    <property type="match status" value="1"/>
</dbReference>
<dbReference type="InterPro" id="IPR011876">
    <property type="entry name" value="IsopentenylPP_isomerase_typ1"/>
</dbReference>
<keyword evidence="6 10" id="KW-0460">Magnesium</keyword>
<accession>A0A1I5FWF0</accession>
<comment type="cofactor">
    <cofactor evidence="10">
        <name>Mn(2+)</name>
        <dbReference type="ChEBI" id="CHEBI:29035"/>
    </cofactor>
    <text evidence="10">Binds 1 Mn(2+) ion per subunit.</text>
</comment>
<sequence>MKARHSNRAKRPPGSRYRPVGAWCSVSGVNTSTEAETERVVFVTEDGVPTGETGPKLASHHAETRLHLAFSCYVLRRSDNALLITQRAPHKKVWPGVWTNSVCGHPAPAETLETAVRRRASYELGLPELDDLKCVLPTYRYRTPPFQGIVENEFCPVFTAWTDVDPRPNPEEVGGWRWISWADYTQWITDPMTDASYWARDQFAQLKDKKPFSAL</sequence>
<dbReference type="HAMAP" id="MF_00202">
    <property type="entry name" value="Idi"/>
    <property type="match status" value="1"/>
</dbReference>
<dbReference type="GO" id="GO:0004452">
    <property type="term" value="F:isopentenyl-diphosphate delta-isomerase activity"/>
    <property type="evidence" value="ECO:0007669"/>
    <property type="project" value="UniProtKB-UniRule"/>
</dbReference>
<evidence type="ECO:0000256" key="9">
    <source>
        <dbReference type="ARBA" id="ARBA00023235"/>
    </source>
</evidence>
<dbReference type="GO" id="GO:0050992">
    <property type="term" value="P:dimethylallyl diphosphate biosynthetic process"/>
    <property type="evidence" value="ECO:0007669"/>
    <property type="project" value="UniProtKB-UniRule"/>
</dbReference>
<dbReference type="GO" id="GO:0008299">
    <property type="term" value="P:isoprenoid biosynthetic process"/>
    <property type="evidence" value="ECO:0007669"/>
    <property type="project" value="UniProtKB-UniRule"/>
</dbReference>
<dbReference type="NCBIfam" id="NF002995">
    <property type="entry name" value="PRK03759.1"/>
    <property type="match status" value="1"/>
</dbReference>
<dbReference type="NCBIfam" id="TIGR02150">
    <property type="entry name" value="IPP_isom_1"/>
    <property type="match status" value="1"/>
</dbReference>
<dbReference type="CDD" id="cd02885">
    <property type="entry name" value="NUDIX_IPP_Isomerase"/>
    <property type="match status" value="1"/>
</dbReference>
<dbReference type="GO" id="GO:0005737">
    <property type="term" value="C:cytoplasm"/>
    <property type="evidence" value="ECO:0007669"/>
    <property type="project" value="UniProtKB-SubCell"/>
</dbReference>
<evidence type="ECO:0000259" key="12">
    <source>
        <dbReference type="PROSITE" id="PS51462"/>
    </source>
</evidence>
<dbReference type="GO" id="GO:0046872">
    <property type="term" value="F:metal ion binding"/>
    <property type="evidence" value="ECO:0007669"/>
    <property type="project" value="UniProtKB-KW"/>
</dbReference>
<protein>
    <recommendedName>
        <fullName evidence="3 10">Isopentenyl-diphosphate Delta-isomerase</fullName>
        <shortName evidence="10">IPP isomerase</shortName>
        <ecNumber evidence="3 10">5.3.3.2</ecNumber>
    </recommendedName>
    <alternativeName>
        <fullName evidence="10">IPP:DMAPP isomerase</fullName>
    </alternativeName>
    <alternativeName>
        <fullName evidence="10">Isopentenyl pyrophosphate isomerase</fullName>
    </alternativeName>
</protein>
<name>A0A1I5FWF0_9PSEU</name>
<dbReference type="STRING" id="112413.SAMN05421854_1011320"/>
<dbReference type="EMBL" id="FOWC01000001">
    <property type="protein sequence ID" value="SFO28087.1"/>
    <property type="molecule type" value="Genomic_DNA"/>
</dbReference>
<comment type="pathway">
    <text evidence="1 10">Isoprenoid biosynthesis; dimethylallyl diphosphate biosynthesis; dimethylallyl diphosphate from isopentenyl diphosphate: step 1/1.</text>
</comment>
<dbReference type="InterPro" id="IPR015797">
    <property type="entry name" value="NUDIX_hydrolase-like_dom_sf"/>
</dbReference>
<evidence type="ECO:0000256" key="11">
    <source>
        <dbReference type="PIRSR" id="PIRSR018427-1"/>
    </source>
</evidence>
<evidence type="ECO:0000256" key="2">
    <source>
        <dbReference type="ARBA" id="ARBA00007579"/>
    </source>
</evidence>
<evidence type="ECO:0000256" key="3">
    <source>
        <dbReference type="ARBA" id="ARBA00012057"/>
    </source>
</evidence>
<dbReference type="Proteomes" id="UP000199137">
    <property type="component" value="Unassembled WGS sequence"/>
</dbReference>
<keyword evidence="7 10" id="KW-0464">Manganese</keyword>
<evidence type="ECO:0000313" key="14">
    <source>
        <dbReference type="Proteomes" id="UP000199137"/>
    </source>
</evidence>
<dbReference type="PANTHER" id="PTHR10885">
    <property type="entry name" value="ISOPENTENYL-DIPHOSPHATE DELTA-ISOMERASE"/>
    <property type="match status" value="1"/>
</dbReference>
<comment type="similarity">
    <text evidence="2 10">Belongs to the IPP isomerase type 1 family.</text>
</comment>
<feature type="binding site" evidence="10">
    <location>
        <position position="60"/>
    </location>
    <ligand>
        <name>Mn(2+)</name>
        <dbReference type="ChEBI" id="CHEBI:29035"/>
    </ligand>
</feature>
<feature type="binding site" evidence="10">
    <location>
        <position position="151"/>
    </location>
    <ligand>
        <name>Mn(2+)</name>
        <dbReference type="ChEBI" id="CHEBI:29035"/>
    </ligand>
</feature>
<evidence type="ECO:0000256" key="10">
    <source>
        <dbReference type="HAMAP-Rule" id="MF_00202"/>
    </source>
</evidence>
<dbReference type="PANTHER" id="PTHR10885:SF0">
    <property type="entry name" value="ISOPENTENYL-DIPHOSPHATE DELTA-ISOMERASE"/>
    <property type="match status" value="1"/>
</dbReference>
<comment type="catalytic activity">
    <reaction evidence="10">
        <text>isopentenyl diphosphate = dimethylallyl diphosphate</text>
        <dbReference type="Rhea" id="RHEA:23284"/>
        <dbReference type="ChEBI" id="CHEBI:57623"/>
        <dbReference type="ChEBI" id="CHEBI:128769"/>
        <dbReference type="EC" id="5.3.3.2"/>
    </reaction>
</comment>
<dbReference type="PROSITE" id="PS51462">
    <property type="entry name" value="NUDIX"/>
    <property type="match status" value="1"/>
</dbReference>
<feature type="active site" evidence="10 11">
    <location>
        <position position="103"/>
    </location>
</feature>
<dbReference type="Gene3D" id="3.90.79.10">
    <property type="entry name" value="Nucleoside Triphosphate Pyrophosphohydrolase"/>
    <property type="match status" value="1"/>
</dbReference>
<evidence type="ECO:0000256" key="5">
    <source>
        <dbReference type="ARBA" id="ARBA00022723"/>
    </source>
</evidence>
<evidence type="ECO:0000256" key="4">
    <source>
        <dbReference type="ARBA" id="ARBA00022490"/>
    </source>
</evidence>
<gene>
    <name evidence="10" type="primary">idi</name>
    <name evidence="13" type="ORF">SAMN05421854_1011320</name>
</gene>
<comment type="subcellular location">
    <subcellularLocation>
        <location evidence="10">Cytoplasm</location>
    </subcellularLocation>
</comment>
<evidence type="ECO:0000256" key="6">
    <source>
        <dbReference type="ARBA" id="ARBA00022842"/>
    </source>
</evidence>
<evidence type="ECO:0000256" key="7">
    <source>
        <dbReference type="ARBA" id="ARBA00023211"/>
    </source>
</evidence>
<dbReference type="InterPro" id="IPR056375">
    <property type="entry name" value="Idi_bact"/>
</dbReference>
<keyword evidence="8 10" id="KW-0414">Isoprene biosynthesis</keyword>
<feature type="domain" description="Nudix hydrolase" evidence="12">
    <location>
        <begin position="65"/>
        <end position="205"/>
    </location>
</feature>
<feature type="binding site" evidence="10">
    <location>
        <position position="123"/>
    </location>
    <ligand>
        <name>Mg(2+)</name>
        <dbReference type="ChEBI" id="CHEBI:18420"/>
    </ligand>
</feature>
<proteinExistence type="inferred from homology"/>
<organism evidence="13 14">
    <name type="scientific">Amycolatopsis rubida</name>
    <dbReference type="NCBI Taxonomy" id="112413"/>
    <lineage>
        <taxon>Bacteria</taxon>
        <taxon>Bacillati</taxon>
        <taxon>Actinomycetota</taxon>
        <taxon>Actinomycetes</taxon>
        <taxon>Pseudonocardiales</taxon>
        <taxon>Pseudonocardiaceae</taxon>
        <taxon>Amycolatopsis</taxon>
    </lineage>
</organism>
<comment type="cofactor">
    <cofactor evidence="10">
        <name>Mg(2+)</name>
        <dbReference type="ChEBI" id="CHEBI:18420"/>
    </cofactor>
    <text evidence="10">Binds 1 Mg(2+) ion per subunit. The magnesium ion binds only when substrate is bound.</text>
</comment>
<feature type="binding site" evidence="10">
    <location>
        <position position="153"/>
    </location>
    <ligand>
        <name>Mn(2+)</name>
        <dbReference type="ChEBI" id="CHEBI:29035"/>
    </ligand>
</feature>
<dbReference type="EC" id="5.3.3.2" evidence="3 10"/>
<keyword evidence="5 10" id="KW-0479">Metal-binding</keyword>
<feature type="binding site" evidence="10">
    <location>
        <position position="67"/>
    </location>
    <ligand>
        <name>Mn(2+)</name>
        <dbReference type="ChEBI" id="CHEBI:29035"/>
    </ligand>
</feature>
<feature type="binding site" evidence="10">
    <location>
        <position position="105"/>
    </location>
    <ligand>
        <name>Mn(2+)</name>
        <dbReference type="ChEBI" id="CHEBI:29035"/>
    </ligand>
</feature>
<evidence type="ECO:0000313" key="13">
    <source>
        <dbReference type="EMBL" id="SFO28087.1"/>
    </source>
</evidence>
<reference evidence="13 14" key="1">
    <citation type="submission" date="2016-10" db="EMBL/GenBank/DDBJ databases">
        <authorList>
            <person name="de Groot N.N."/>
        </authorList>
    </citation>
    <scope>NUCLEOTIDE SEQUENCE [LARGE SCALE GENOMIC DNA]</scope>
    <source>
        <strain evidence="13 14">DSM 44637</strain>
    </source>
</reference>
<dbReference type="InterPro" id="IPR000086">
    <property type="entry name" value="NUDIX_hydrolase_dom"/>
</dbReference>
<feature type="active site" evidence="10 11">
    <location>
        <position position="153"/>
    </location>
</feature>
<dbReference type="AlphaFoldDB" id="A0A1I5FWF0"/>
<evidence type="ECO:0000256" key="1">
    <source>
        <dbReference type="ARBA" id="ARBA00004826"/>
    </source>
</evidence>
<evidence type="ECO:0000256" key="8">
    <source>
        <dbReference type="ARBA" id="ARBA00023229"/>
    </source>
</evidence>
<dbReference type="PIRSF" id="PIRSF018427">
    <property type="entry name" value="Isopntndiph_ism"/>
    <property type="match status" value="1"/>
</dbReference>
<comment type="function">
    <text evidence="10">Catalyzes the 1,3-allylic rearrangement of the homoallylic substrate isopentenyl (IPP) to its highly electrophilic allylic isomer, dimethylallyl diphosphate (DMAPP).</text>
</comment>
<keyword evidence="4 10" id="KW-0963">Cytoplasm</keyword>
<keyword evidence="9 10" id="KW-0413">Isomerase</keyword>
<dbReference type="UniPathway" id="UPA00059">
    <property type="reaction ID" value="UER00104"/>
</dbReference>